<dbReference type="OrthoDB" id="2429079at2759"/>
<accession>A0A151Z7W8</accession>
<reference evidence="1 2" key="1">
    <citation type="submission" date="2015-12" db="EMBL/GenBank/DDBJ databases">
        <title>Dictyostelia acquired genes for synthesis and detection of signals that induce cell-type specialization by lateral gene transfer from prokaryotes.</title>
        <authorList>
            <person name="Gloeckner G."/>
            <person name="Schaap P."/>
        </authorList>
    </citation>
    <scope>NUCLEOTIDE SEQUENCE [LARGE SCALE GENOMIC DNA]</scope>
    <source>
        <strain evidence="1 2">TK</strain>
    </source>
</reference>
<gene>
    <name evidence="1" type="ORF">DLAC_08622</name>
</gene>
<dbReference type="AlphaFoldDB" id="A0A151Z7W8"/>
<organism evidence="1 2">
    <name type="scientific">Tieghemostelium lacteum</name>
    <name type="common">Slime mold</name>
    <name type="synonym">Dictyostelium lacteum</name>
    <dbReference type="NCBI Taxonomy" id="361077"/>
    <lineage>
        <taxon>Eukaryota</taxon>
        <taxon>Amoebozoa</taxon>
        <taxon>Evosea</taxon>
        <taxon>Eumycetozoa</taxon>
        <taxon>Dictyostelia</taxon>
        <taxon>Dictyosteliales</taxon>
        <taxon>Raperosteliaceae</taxon>
        <taxon>Tieghemostelium</taxon>
    </lineage>
</organism>
<dbReference type="EMBL" id="LODT01000037">
    <property type="protein sequence ID" value="KYQ90037.1"/>
    <property type="molecule type" value="Genomic_DNA"/>
</dbReference>
<dbReference type="InParanoid" id="A0A151Z7W8"/>
<sequence length="78" mass="8683">MTELLGQDAINALSSNNKPIDISDPGTKFIQLVHQYPTNRKENIDREKVYLNTTGAAFDLFIFNGNVMIAGNNSKKLI</sequence>
<dbReference type="Proteomes" id="UP000076078">
    <property type="component" value="Unassembled WGS sequence"/>
</dbReference>
<keyword evidence="2" id="KW-1185">Reference proteome</keyword>
<protein>
    <submittedName>
        <fullName evidence="1">Uncharacterized protein</fullName>
    </submittedName>
</protein>
<evidence type="ECO:0000313" key="1">
    <source>
        <dbReference type="EMBL" id="KYQ90037.1"/>
    </source>
</evidence>
<comment type="caution">
    <text evidence="1">The sequence shown here is derived from an EMBL/GenBank/DDBJ whole genome shotgun (WGS) entry which is preliminary data.</text>
</comment>
<name>A0A151Z7W8_TIELA</name>
<proteinExistence type="predicted"/>
<evidence type="ECO:0000313" key="2">
    <source>
        <dbReference type="Proteomes" id="UP000076078"/>
    </source>
</evidence>